<evidence type="ECO:0000256" key="4">
    <source>
        <dbReference type="ARBA" id="ARBA00022777"/>
    </source>
</evidence>
<dbReference type="Gene3D" id="1.10.510.10">
    <property type="entry name" value="Transferase(Phosphotransferase) domain 1"/>
    <property type="match status" value="1"/>
</dbReference>
<keyword evidence="2" id="KW-0808">Transferase</keyword>
<accession>A0A6L2NR85</accession>
<evidence type="ECO:0000256" key="3">
    <source>
        <dbReference type="ARBA" id="ARBA00022741"/>
    </source>
</evidence>
<evidence type="ECO:0000256" key="1">
    <source>
        <dbReference type="ARBA" id="ARBA00022527"/>
    </source>
</evidence>
<keyword evidence="3" id="KW-0547">Nucleotide-binding</keyword>
<dbReference type="GO" id="GO:0005524">
    <property type="term" value="F:ATP binding"/>
    <property type="evidence" value="ECO:0007669"/>
    <property type="project" value="UniProtKB-KW"/>
</dbReference>
<dbReference type="GO" id="GO:0030154">
    <property type="term" value="P:cell differentiation"/>
    <property type="evidence" value="ECO:0007669"/>
    <property type="project" value="TreeGrafter"/>
</dbReference>
<protein>
    <submittedName>
        <fullName evidence="6">Glycogen synthase kinase-3 homolog MsK-3</fullName>
    </submittedName>
</protein>
<keyword evidence="1" id="KW-0723">Serine/threonine-protein kinase</keyword>
<evidence type="ECO:0000313" key="6">
    <source>
        <dbReference type="EMBL" id="GEU88636.1"/>
    </source>
</evidence>
<reference evidence="6" key="1">
    <citation type="journal article" date="2019" name="Sci. Rep.">
        <title>Draft genome of Tanacetum cinerariifolium, the natural source of mosquito coil.</title>
        <authorList>
            <person name="Yamashiro T."/>
            <person name="Shiraishi A."/>
            <person name="Satake H."/>
            <person name="Nakayama K."/>
        </authorList>
    </citation>
    <scope>NUCLEOTIDE SEQUENCE</scope>
</reference>
<dbReference type="InterPro" id="IPR050591">
    <property type="entry name" value="GSK-3"/>
</dbReference>
<name>A0A6L2NR85_TANCI</name>
<comment type="caution">
    <text evidence="6">The sequence shown here is derived from an EMBL/GenBank/DDBJ whole genome shotgun (WGS) entry which is preliminary data.</text>
</comment>
<dbReference type="PANTHER" id="PTHR24057">
    <property type="entry name" value="GLYCOGEN SYNTHASE KINASE-3 ALPHA"/>
    <property type="match status" value="1"/>
</dbReference>
<sequence length="186" mass="20940">MYFGRIVAWIGPFQPLFPGVSGVDQLVEIIKVLGTATREEIKCMNPDYTEYKFLQIEARPWHKVIIKISSRLFKEEATEEKGEHARMSYGDLVKTTLGIKGMVKIVFQSSQSQTLLNRSGLDERLRLFFNLLKLTKKVTDPCSFSDNVSNTPIFCFGTGAKVMVREGIGADLMVFRKGEGVGPRNV</sequence>
<dbReference type="EMBL" id="BKCJ010009792">
    <property type="protein sequence ID" value="GEU88636.1"/>
    <property type="molecule type" value="Genomic_DNA"/>
</dbReference>
<evidence type="ECO:0000256" key="2">
    <source>
        <dbReference type="ARBA" id="ARBA00022679"/>
    </source>
</evidence>
<dbReference type="GO" id="GO:0004674">
    <property type="term" value="F:protein serine/threonine kinase activity"/>
    <property type="evidence" value="ECO:0007669"/>
    <property type="project" value="UniProtKB-KW"/>
</dbReference>
<dbReference type="GO" id="GO:0005634">
    <property type="term" value="C:nucleus"/>
    <property type="evidence" value="ECO:0007669"/>
    <property type="project" value="TreeGrafter"/>
</dbReference>
<organism evidence="6">
    <name type="scientific">Tanacetum cinerariifolium</name>
    <name type="common">Dalmatian daisy</name>
    <name type="synonym">Chrysanthemum cinerariifolium</name>
    <dbReference type="NCBI Taxonomy" id="118510"/>
    <lineage>
        <taxon>Eukaryota</taxon>
        <taxon>Viridiplantae</taxon>
        <taxon>Streptophyta</taxon>
        <taxon>Embryophyta</taxon>
        <taxon>Tracheophyta</taxon>
        <taxon>Spermatophyta</taxon>
        <taxon>Magnoliopsida</taxon>
        <taxon>eudicotyledons</taxon>
        <taxon>Gunneridae</taxon>
        <taxon>Pentapetalae</taxon>
        <taxon>asterids</taxon>
        <taxon>campanulids</taxon>
        <taxon>Asterales</taxon>
        <taxon>Asteraceae</taxon>
        <taxon>Asteroideae</taxon>
        <taxon>Anthemideae</taxon>
        <taxon>Anthemidinae</taxon>
        <taxon>Tanacetum</taxon>
    </lineage>
</organism>
<evidence type="ECO:0000256" key="5">
    <source>
        <dbReference type="ARBA" id="ARBA00022840"/>
    </source>
</evidence>
<keyword evidence="5" id="KW-0067">ATP-binding</keyword>
<keyword evidence="4 6" id="KW-0418">Kinase</keyword>
<dbReference type="PANTHER" id="PTHR24057:SF0">
    <property type="entry name" value="PROTEIN KINASE SHAGGY-RELATED"/>
    <property type="match status" value="1"/>
</dbReference>
<dbReference type="AlphaFoldDB" id="A0A6L2NR85"/>
<proteinExistence type="predicted"/>
<gene>
    <name evidence="6" type="ORF">Tci_060614</name>
</gene>
<dbReference type="GO" id="GO:0007165">
    <property type="term" value="P:signal transduction"/>
    <property type="evidence" value="ECO:0007669"/>
    <property type="project" value="TreeGrafter"/>
</dbReference>
<dbReference type="GO" id="GO:0005737">
    <property type="term" value="C:cytoplasm"/>
    <property type="evidence" value="ECO:0007669"/>
    <property type="project" value="TreeGrafter"/>
</dbReference>